<evidence type="ECO:0000256" key="2">
    <source>
        <dbReference type="ARBA" id="ARBA00023015"/>
    </source>
</evidence>
<dbReference type="PROSITE" id="PS50066">
    <property type="entry name" value="MADS_BOX_2"/>
    <property type="match status" value="1"/>
</dbReference>
<dbReference type="GO" id="GO:0046983">
    <property type="term" value="F:protein dimerization activity"/>
    <property type="evidence" value="ECO:0007669"/>
    <property type="project" value="InterPro"/>
</dbReference>
<protein>
    <recommendedName>
        <fullName evidence="6">MADS-box domain-containing protein</fullName>
    </recommendedName>
</protein>
<evidence type="ECO:0000313" key="7">
    <source>
        <dbReference type="EMBL" id="CAA0843055.1"/>
    </source>
</evidence>
<dbReference type="GO" id="GO:0005634">
    <property type="term" value="C:nucleus"/>
    <property type="evidence" value="ECO:0007669"/>
    <property type="project" value="UniProtKB-SubCell"/>
</dbReference>
<dbReference type="GO" id="GO:0003677">
    <property type="term" value="F:DNA binding"/>
    <property type="evidence" value="ECO:0007669"/>
    <property type="project" value="UniProtKB-KW"/>
</dbReference>
<dbReference type="OrthoDB" id="1163690at2759"/>
<proteinExistence type="predicted"/>
<dbReference type="EMBL" id="CACSLK010034598">
    <property type="protein sequence ID" value="CAA0843055.1"/>
    <property type="molecule type" value="Genomic_DNA"/>
</dbReference>
<comment type="caution">
    <text evidence="7">The sequence shown here is derived from an EMBL/GenBank/DDBJ whole genome shotgun (WGS) entry which is preliminary data.</text>
</comment>
<feature type="domain" description="MADS-box" evidence="6">
    <location>
        <begin position="1"/>
        <end position="47"/>
    </location>
</feature>
<dbReference type="SUPFAM" id="SSF55455">
    <property type="entry name" value="SRF-like"/>
    <property type="match status" value="1"/>
</dbReference>
<gene>
    <name evidence="7" type="ORF">SHERM_08909</name>
</gene>
<keyword evidence="2" id="KW-0805">Transcription regulation</keyword>
<evidence type="ECO:0000256" key="3">
    <source>
        <dbReference type="ARBA" id="ARBA00023125"/>
    </source>
</evidence>
<dbReference type="InterPro" id="IPR036879">
    <property type="entry name" value="TF_MADSbox_sf"/>
</dbReference>
<dbReference type="AlphaFoldDB" id="A0A9N7P3W6"/>
<evidence type="ECO:0000256" key="1">
    <source>
        <dbReference type="ARBA" id="ARBA00004123"/>
    </source>
</evidence>
<comment type="subcellular location">
    <subcellularLocation>
        <location evidence="1">Nucleus</location>
    </subcellularLocation>
</comment>
<evidence type="ECO:0000256" key="5">
    <source>
        <dbReference type="ARBA" id="ARBA00023242"/>
    </source>
</evidence>
<keyword evidence="4" id="KW-0804">Transcription</keyword>
<dbReference type="InterPro" id="IPR002100">
    <property type="entry name" value="TF_MADSbox"/>
</dbReference>
<evidence type="ECO:0000259" key="6">
    <source>
        <dbReference type="PROSITE" id="PS50066"/>
    </source>
</evidence>
<evidence type="ECO:0000313" key="8">
    <source>
        <dbReference type="Proteomes" id="UP001153555"/>
    </source>
</evidence>
<dbReference type="Proteomes" id="UP001153555">
    <property type="component" value="Unassembled WGS sequence"/>
</dbReference>
<name>A0A9N7P3W6_STRHE</name>
<evidence type="ECO:0000256" key="4">
    <source>
        <dbReference type="ARBA" id="ARBA00023163"/>
    </source>
</evidence>
<sequence length="166" mass="18553">MNVNSIMRKKLADEAQTEGTFDKKVDELLKEANNLTTLCGVEMGIVVHKEGEDNAVMWPSLEISTGSLQKFLNFPEPQRAEGMSTHVDFLEQLVAVEASKVAEDRERLQMRKAQHLLAQVTTGEKRMEELDFHELQGLASFASEMLRNIENREKELEGEGSGSSSG</sequence>
<keyword evidence="3" id="KW-0238">DNA-binding</keyword>
<dbReference type="Gene3D" id="3.40.1810.10">
    <property type="entry name" value="Transcription factor, MADS-box"/>
    <property type="match status" value="1"/>
</dbReference>
<organism evidence="7 8">
    <name type="scientific">Striga hermonthica</name>
    <name type="common">Purple witchweed</name>
    <name type="synonym">Buchnera hermonthica</name>
    <dbReference type="NCBI Taxonomy" id="68872"/>
    <lineage>
        <taxon>Eukaryota</taxon>
        <taxon>Viridiplantae</taxon>
        <taxon>Streptophyta</taxon>
        <taxon>Embryophyta</taxon>
        <taxon>Tracheophyta</taxon>
        <taxon>Spermatophyta</taxon>
        <taxon>Magnoliopsida</taxon>
        <taxon>eudicotyledons</taxon>
        <taxon>Gunneridae</taxon>
        <taxon>Pentapetalae</taxon>
        <taxon>asterids</taxon>
        <taxon>lamiids</taxon>
        <taxon>Lamiales</taxon>
        <taxon>Orobanchaceae</taxon>
        <taxon>Buchnereae</taxon>
        <taxon>Striga</taxon>
    </lineage>
</organism>
<keyword evidence="8" id="KW-1185">Reference proteome</keyword>
<keyword evidence="5" id="KW-0539">Nucleus</keyword>
<accession>A0A9N7P3W6</accession>
<reference evidence="7" key="1">
    <citation type="submission" date="2019-12" db="EMBL/GenBank/DDBJ databases">
        <authorList>
            <person name="Scholes J."/>
        </authorList>
    </citation>
    <scope>NUCLEOTIDE SEQUENCE</scope>
</reference>